<dbReference type="CDD" id="cd02883">
    <property type="entry name" value="NUDIX_Hydrolase"/>
    <property type="match status" value="1"/>
</dbReference>
<dbReference type="InterPro" id="IPR015797">
    <property type="entry name" value="NUDIX_hydrolase-like_dom_sf"/>
</dbReference>
<evidence type="ECO:0000259" key="2">
    <source>
        <dbReference type="PROSITE" id="PS51462"/>
    </source>
</evidence>
<gene>
    <name evidence="3" type="ORF">MBM_07136</name>
</gene>
<dbReference type="SUPFAM" id="SSF55811">
    <property type="entry name" value="Nudix"/>
    <property type="match status" value="1"/>
</dbReference>
<dbReference type="HOGENOM" id="CLU_1034690_0_0_1"/>
<dbReference type="Pfam" id="PF00293">
    <property type="entry name" value="NUDIX"/>
    <property type="match status" value="1"/>
</dbReference>
<dbReference type="EMBL" id="JH921444">
    <property type="protein sequence ID" value="EKD14925.1"/>
    <property type="molecule type" value="Genomic_DNA"/>
</dbReference>
<dbReference type="GeneID" id="18763071"/>
<organism evidence="3 4">
    <name type="scientific">Marssonina brunnea f. sp. multigermtubi (strain MB_m1)</name>
    <name type="common">Marssonina leaf spot fungus</name>
    <dbReference type="NCBI Taxonomy" id="1072389"/>
    <lineage>
        <taxon>Eukaryota</taxon>
        <taxon>Fungi</taxon>
        <taxon>Dikarya</taxon>
        <taxon>Ascomycota</taxon>
        <taxon>Pezizomycotina</taxon>
        <taxon>Leotiomycetes</taxon>
        <taxon>Helotiales</taxon>
        <taxon>Drepanopezizaceae</taxon>
        <taxon>Drepanopeziza</taxon>
    </lineage>
</organism>
<dbReference type="InterPro" id="IPR000086">
    <property type="entry name" value="NUDIX_hydrolase_dom"/>
</dbReference>
<protein>
    <recommendedName>
        <fullName evidence="2">Nudix hydrolase domain-containing protein</fullName>
    </recommendedName>
</protein>
<dbReference type="STRING" id="1072389.K1WC11"/>
<dbReference type="AlphaFoldDB" id="K1WC11"/>
<reference evidence="3 4" key="1">
    <citation type="journal article" date="2012" name="BMC Genomics">
        <title>Sequencing the genome of Marssonina brunnea reveals fungus-poplar co-evolution.</title>
        <authorList>
            <person name="Zhu S."/>
            <person name="Cao Y.-Z."/>
            <person name="Jiang C."/>
            <person name="Tan B.-Y."/>
            <person name="Wang Z."/>
            <person name="Feng S."/>
            <person name="Zhang L."/>
            <person name="Su X.-H."/>
            <person name="Brejova B."/>
            <person name="Vinar T."/>
            <person name="Xu M."/>
            <person name="Wang M.-X."/>
            <person name="Zhang S.-G."/>
            <person name="Huang M.-R."/>
            <person name="Wu R."/>
            <person name="Zhou Y."/>
        </authorList>
    </citation>
    <scope>NUCLEOTIDE SEQUENCE [LARGE SCALE GENOMIC DNA]</scope>
    <source>
        <strain evidence="3 4">MB_m1</strain>
    </source>
</reference>
<dbReference type="KEGG" id="mbe:MBM_07136"/>
<feature type="region of interest" description="Disordered" evidence="1">
    <location>
        <begin position="1"/>
        <end position="25"/>
    </location>
</feature>
<evidence type="ECO:0000313" key="3">
    <source>
        <dbReference type="EMBL" id="EKD14925.1"/>
    </source>
</evidence>
<name>K1WC11_MARBU</name>
<evidence type="ECO:0000256" key="1">
    <source>
        <dbReference type="SAM" id="MobiDB-lite"/>
    </source>
</evidence>
<dbReference type="Proteomes" id="UP000006753">
    <property type="component" value="Unassembled WGS sequence"/>
</dbReference>
<keyword evidence="4" id="KW-1185">Reference proteome</keyword>
<accession>K1WC11</accession>
<proteinExistence type="predicted"/>
<dbReference type="OrthoDB" id="276276at2759"/>
<sequence>MGNSASKRLFSSPSSSTQSFCSAPPLPSASIHSASSSNSSIPSEITYDSSLEEFADPTFQDSIAGPECIHVGAVILSSDNKLLLVQPADTHFAKAKSPYRWDVPGAATKVTDETALHGLVRIVWELTGLKVTRIMPPIGEPRRVNTCPVYPSATVSRYDFEVQVSDEHQGAVGLRSENQRLKYRWVTRAECTHRYFMDISWGGQCLVSEDPKFRWYLMNWWGMRRAASKSQHDEAKSGRTGIGFGPVPLPGPGDATPGCFKRLMGLLEK</sequence>
<feature type="domain" description="Nudix hydrolase" evidence="2">
    <location>
        <begin position="66"/>
        <end position="218"/>
    </location>
</feature>
<dbReference type="InParanoid" id="K1WC11"/>
<evidence type="ECO:0000313" key="4">
    <source>
        <dbReference type="Proteomes" id="UP000006753"/>
    </source>
</evidence>
<dbReference type="RefSeq" id="XP_007295025.1">
    <property type="nucleotide sequence ID" value="XM_007294963.1"/>
</dbReference>
<dbReference type="PROSITE" id="PS51462">
    <property type="entry name" value="NUDIX"/>
    <property type="match status" value="1"/>
</dbReference>
<dbReference type="Gene3D" id="3.90.79.10">
    <property type="entry name" value="Nucleoside Triphosphate Pyrophosphohydrolase"/>
    <property type="match status" value="1"/>
</dbReference>
<feature type="compositionally biased region" description="Low complexity" evidence="1">
    <location>
        <begin position="11"/>
        <end position="25"/>
    </location>
</feature>